<dbReference type="KEGG" id="kme:H0A61_02393"/>
<dbReference type="PROSITE" id="PS50862">
    <property type="entry name" value="AA_TRNA_LIGASE_II"/>
    <property type="match status" value="1"/>
</dbReference>
<evidence type="ECO:0000313" key="10">
    <source>
        <dbReference type="Proteomes" id="UP000662904"/>
    </source>
</evidence>
<dbReference type="PANTHER" id="PTHR22594">
    <property type="entry name" value="ASPARTYL/LYSYL-TRNA SYNTHETASE"/>
    <property type="match status" value="1"/>
</dbReference>
<keyword evidence="3 7" id="KW-0547">Nucleotide-binding</keyword>
<dbReference type="GO" id="GO:0005524">
    <property type="term" value="F:ATP binding"/>
    <property type="evidence" value="ECO:0007669"/>
    <property type="project" value="UniProtKB-UniRule"/>
</dbReference>
<comment type="catalytic activity">
    <reaction evidence="7">
        <text>tRNA(Asp) + L-aspartate + ATP = L-aspartyl-tRNA(Asp) + AMP + diphosphate</text>
        <dbReference type="Rhea" id="RHEA:19649"/>
        <dbReference type="Rhea" id="RHEA-COMP:9660"/>
        <dbReference type="Rhea" id="RHEA-COMP:9678"/>
        <dbReference type="ChEBI" id="CHEBI:29991"/>
        <dbReference type="ChEBI" id="CHEBI:30616"/>
        <dbReference type="ChEBI" id="CHEBI:33019"/>
        <dbReference type="ChEBI" id="CHEBI:78442"/>
        <dbReference type="ChEBI" id="CHEBI:78516"/>
        <dbReference type="ChEBI" id="CHEBI:456215"/>
        <dbReference type="EC" id="6.1.1.12"/>
    </reaction>
</comment>
<dbReference type="NCBIfam" id="TIGR00459">
    <property type="entry name" value="aspS_bact"/>
    <property type="match status" value="1"/>
</dbReference>
<dbReference type="Gene3D" id="2.40.50.140">
    <property type="entry name" value="Nucleic acid-binding proteins"/>
    <property type="match status" value="1"/>
</dbReference>
<keyword evidence="5 7" id="KW-0648">Protein biosynthesis</keyword>
<keyword evidence="2 7" id="KW-0436">Ligase</keyword>
<dbReference type="HAMAP" id="MF_00044">
    <property type="entry name" value="Asp_tRNA_synth_type1"/>
    <property type="match status" value="1"/>
</dbReference>
<dbReference type="RefSeq" id="WP_206707329.1">
    <property type="nucleotide sequence ID" value="NZ_CP059066.1"/>
</dbReference>
<dbReference type="GO" id="GO:0005737">
    <property type="term" value="C:cytoplasm"/>
    <property type="evidence" value="ECO:0007669"/>
    <property type="project" value="UniProtKB-SubCell"/>
</dbReference>
<dbReference type="InterPro" id="IPR004364">
    <property type="entry name" value="Aa-tRNA-synt_II"/>
</dbReference>
<feature type="binding site" evidence="7">
    <location>
        <position position="448"/>
    </location>
    <ligand>
        <name>L-aspartate</name>
        <dbReference type="ChEBI" id="CHEBI:29991"/>
    </ligand>
</feature>
<keyword evidence="10" id="KW-1185">Reference proteome</keyword>
<keyword evidence="4 7" id="KW-0067">ATP-binding</keyword>
<feature type="binding site" evidence="7">
    <location>
        <begin position="221"/>
        <end position="223"/>
    </location>
    <ligand>
        <name>ATP</name>
        <dbReference type="ChEBI" id="CHEBI:30616"/>
    </ligand>
</feature>
<dbReference type="InterPro" id="IPR047090">
    <property type="entry name" value="AspRS_core"/>
</dbReference>
<sequence>MKRTHMCGDLRPQHIESKVVLMGWVQKRRDLGGVIFVDLRDRSGLVQIVFDKDINERAFTLADKLRSEFVIAVDGIVKKRPQENINPKIKTGDIEVFAHDLLILNPSKTPPFSIEENLKVDEGIRLKYRYLDLRRPDMQRNLIIRSMATKAVRDFLYNRGFLEIETPMLTKSTPEGARDYLVPSRLNPGKFYALPQSPQLFKQILMVAGMERYFQIVRCFRDEDLRADRQPEFTQIDLEMSFVDIDDVIKLNEEMISYVFNQTLGVEIKTPFPRLTYSEAIEKYGTDKPDTRFGLELVDVTDLVLKCEFKVFRTAAEKGGLVKGINAKGCGSFSRREIDSLVDLAKEFGAKGLAWVVVEDESIRSPIEKFFSQKEMADLIERMNGQPGDLLLFVADNPKVTNFVLNQLRQKLALKLGLIDAKKFNFVWIVEFPLLEYDEEERRYVAMHHPFTSPVEEDIPLMEEQPLKVRAKAYDLVLNGVELGGGSIRIHSEDLQEKMFNVLGFSKEKAKEKFGFLLEAFEYGTPPHGGIAFGLDRIVMFLTGSENIRDVIAFPKTQNATCLMTQAPSEVEPKQLEELSIKIHENLK</sequence>
<feature type="binding site" evidence="7">
    <location>
        <position position="221"/>
    </location>
    <ligand>
        <name>L-aspartate</name>
        <dbReference type="ChEBI" id="CHEBI:29991"/>
    </ligand>
</feature>
<dbReference type="Pfam" id="PF00152">
    <property type="entry name" value="tRNA-synt_2"/>
    <property type="match status" value="1"/>
</dbReference>
<feature type="domain" description="Aminoacyl-transfer RNA synthetases class-II family profile" evidence="8">
    <location>
        <begin position="144"/>
        <end position="555"/>
    </location>
</feature>
<dbReference type="GO" id="GO:0016740">
    <property type="term" value="F:transferase activity"/>
    <property type="evidence" value="ECO:0007669"/>
    <property type="project" value="UniProtKB-ARBA"/>
</dbReference>
<dbReference type="EC" id="6.1.1.12" evidence="7"/>
<evidence type="ECO:0000313" key="9">
    <source>
        <dbReference type="EMBL" id="QSQ10001.1"/>
    </source>
</evidence>
<dbReference type="SUPFAM" id="SSF55261">
    <property type="entry name" value="GAD domain-like"/>
    <property type="match status" value="1"/>
</dbReference>
<evidence type="ECO:0000256" key="5">
    <source>
        <dbReference type="ARBA" id="ARBA00022917"/>
    </source>
</evidence>
<dbReference type="Proteomes" id="UP000662904">
    <property type="component" value="Chromosome"/>
</dbReference>
<evidence type="ECO:0000256" key="7">
    <source>
        <dbReference type="HAMAP-Rule" id="MF_00044"/>
    </source>
</evidence>
<dbReference type="Gene3D" id="3.30.1360.30">
    <property type="entry name" value="GAD-like domain"/>
    <property type="match status" value="1"/>
</dbReference>
<comment type="subcellular location">
    <subcellularLocation>
        <location evidence="7">Cytoplasm</location>
    </subcellularLocation>
</comment>
<evidence type="ECO:0000256" key="6">
    <source>
        <dbReference type="ARBA" id="ARBA00023146"/>
    </source>
</evidence>
<dbReference type="CDD" id="cd04317">
    <property type="entry name" value="EcAspRS_like_N"/>
    <property type="match status" value="1"/>
</dbReference>
<dbReference type="InterPro" id="IPR045864">
    <property type="entry name" value="aa-tRNA-synth_II/BPL/LPL"/>
</dbReference>
<evidence type="ECO:0000256" key="4">
    <source>
        <dbReference type="ARBA" id="ARBA00022840"/>
    </source>
</evidence>
<dbReference type="InterPro" id="IPR004365">
    <property type="entry name" value="NA-bd_OB_tRNA"/>
</dbReference>
<name>A0A8A0RNM7_9FIRM</name>
<feature type="binding site" evidence="7">
    <location>
        <position position="482"/>
    </location>
    <ligand>
        <name>ATP</name>
        <dbReference type="ChEBI" id="CHEBI:30616"/>
    </ligand>
</feature>
<comment type="subunit">
    <text evidence="7">Homodimer.</text>
</comment>
<dbReference type="InterPro" id="IPR004115">
    <property type="entry name" value="GAD-like_sf"/>
</dbReference>
<dbReference type="Pfam" id="PF01336">
    <property type="entry name" value="tRNA_anti-codon"/>
    <property type="match status" value="1"/>
</dbReference>
<dbReference type="InterPro" id="IPR002312">
    <property type="entry name" value="Asp/Asn-tRNA-synth_IIb"/>
</dbReference>
<comment type="function">
    <text evidence="7">Catalyzes the attachment of L-aspartate to tRNA(Asp) in a two-step reaction: L-aspartate is first activated by ATP to form Asp-AMP and then transferred to the acceptor end of tRNA(Asp).</text>
</comment>
<evidence type="ECO:0000256" key="1">
    <source>
        <dbReference type="ARBA" id="ARBA00006303"/>
    </source>
</evidence>
<feature type="region of interest" description="Aspartate" evidence="7">
    <location>
        <begin position="199"/>
        <end position="202"/>
    </location>
</feature>
<dbReference type="SUPFAM" id="SSF50249">
    <property type="entry name" value="Nucleic acid-binding proteins"/>
    <property type="match status" value="1"/>
</dbReference>
<dbReference type="GO" id="GO:0004815">
    <property type="term" value="F:aspartate-tRNA ligase activity"/>
    <property type="evidence" value="ECO:0007669"/>
    <property type="project" value="UniProtKB-UniRule"/>
</dbReference>
<dbReference type="InterPro" id="IPR047089">
    <property type="entry name" value="Asp-tRNA-ligase_1_N"/>
</dbReference>
<dbReference type="AlphaFoldDB" id="A0A8A0RNM7"/>
<dbReference type="NCBIfam" id="NF001750">
    <property type="entry name" value="PRK00476.1"/>
    <property type="match status" value="1"/>
</dbReference>
<evidence type="ECO:0000259" key="8">
    <source>
        <dbReference type="PROSITE" id="PS50862"/>
    </source>
</evidence>
<dbReference type="GO" id="GO:0006422">
    <property type="term" value="P:aspartyl-tRNA aminoacylation"/>
    <property type="evidence" value="ECO:0007669"/>
    <property type="project" value="UniProtKB-UniRule"/>
</dbReference>
<keyword evidence="7" id="KW-0963">Cytoplasm</keyword>
<feature type="binding site" evidence="7">
    <location>
        <begin position="534"/>
        <end position="537"/>
    </location>
    <ligand>
        <name>ATP</name>
        <dbReference type="ChEBI" id="CHEBI:30616"/>
    </ligand>
</feature>
<dbReference type="SUPFAM" id="SSF55681">
    <property type="entry name" value="Class II aaRS and biotin synthetases"/>
    <property type="match status" value="1"/>
</dbReference>
<dbReference type="EMBL" id="CP059066">
    <property type="protein sequence ID" value="QSQ10001.1"/>
    <property type="molecule type" value="Genomic_DNA"/>
</dbReference>
<comment type="similarity">
    <text evidence="1 7">Belongs to the class-II aminoacyl-tRNA synthetase family. Type 1 subfamily.</text>
</comment>
<dbReference type="GO" id="GO:0003676">
    <property type="term" value="F:nucleic acid binding"/>
    <property type="evidence" value="ECO:0007669"/>
    <property type="project" value="InterPro"/>
</dbReference>
<feature type="binding site" evidence="7">
    <location>
        <position position="230"/>
    </location>
    <ligand>
        <name>ATP</name>
        <dbReference type="ChEBI" id="CHEBI:30616"/>
    </ligand>
</feature>
<dbReference type="Pfam" id="PF02938">
    <property type="entry name" value="GAD"/>
    <property type="match status" value="1"/>
</dbReference>
<dbReference type="CDD" id="cd00777">
    <property type="entry name" value="AspRS_core"/>
    <property type="match status" value="1"/>
</dbReference>
<gene>
    <name evidence="7 9" type="primary">aspS</name>
    <name evidence="9" type="ORF">H0A61_02393</name>
</gene>
<accession>A0A8A0RNM7</accession>
<dbReference type="Gene3D" id="3.30.930.10">
    <property type="entry name" value="Bira Bifunctional Protein, Domain 2"/>
    <property type="match status" value="1"/>
</dbReference>
<dbReference type="InterPro" id="IPR004524">
    <property type="entry name" value="Asp-tRNA-ligase_1"/>
</dbReference>
<comment type="caution">
    <text evidence="7">Lacks conserved residue(s) required for the propagation of feature annotation.</text>
</comment>
<dbReference type="InterPro" id="IPR006195">
    <property type="entry name" value="aa-tRNA-synth_II"/>
</dbReference>
<feature type="binding site" evidence="7">
    <location>
        <position position="175"/>
    </location>
    <ligand>
        <name>L-aspartate</name>
        <dbReference type="ChEBI" id="CHEBI:29991"/>
    </ligand>
</feature>
<organism evidence="9 10">
    <name type="scientific">Koleobacter methoxysyntrophicus</name>
    <dbReference type="NCBI Taxonomy" id="2751313"/>
    <lineage>
        <taxon>Bacteria</taxon>
        <taxon>Bacillati</taxon>
        <taxon>Bacillota</taxon>
        <taxon>Clostridia</taxon>
        <taxon>Koleobacterales</taxon>
        <taxon>Koleobacteraceae</taxon>
        <taxon>Koleobacter</taxon>
    </lineage>
</organism>
<feature type="binding site" evidence="7">
    <location>
        <position position="489"/>
    </location>
    <ligand>
        <name>L-aspartate</name>
        <dbReference type="ChEBI" id="CHEBI:29991"/>
    </ligand>
</feature>
<protein>
    <recommendedName>
        <fullName evidence="7">Aspartate--tRNA ligase</fullName>
        <ecNumber evidence="7">6.1.1.12</ecNumber>
    </recommendedName>
    <alternativeName>
        <fullName evidence="7">Aspartyl-tRNA synthetase</fullName>
        <shortName evidence="7">AspRS</shortName>
    </alternativeName>
</protein>
<keyword evidence="6 7" id="KW-0030">Aminoacyl-tRNA synthetase</keyword>
<evidence type="ECO:0000256" key="2">
    <source>
        <dbReference type="ARBA" id="ARBA00022598"/>
    </source>
</evidence>
<dbReference type="InterPro" id="IPR029351">
    <property type="entry name" value="GAD_dom"/>
</dbReference>
<reference evidence="9" key="1">
    <citation type="submission" date="2020-07" db="EMBL/GenBank/DDBJ databases">
        <title>Koleobacter methoxysyntrophicus gen. nov., sp. nov., a novel anaerobic bacterium isolated from deep subsurface oil field and proposal of Koleobacterales ord. nov. in the phylum Firmicutes.</title>
        <authorList>
            <person name="Sakamoto S."/>
            <person name="Tamaki H."/>
        </authorList>
    </citation>
    <scope>NUCLEOTIDE SEQUENCE</scope>
    <source>
        <strain evidence="9">NRmbB1</strain>
    </source>
</reference>
<dbReference type="GO" id="GO:0140096">
    <property type="term" value="F:catalytic activity, acting on a protein"/>
    <property type="evidence" value="ECO:0007669"/>
    <property type="project" value="UniProtKB-ARBA"/>
</dbReference>
<dbReference type="InterPro" id="IPR012340">
    <property type="entry name" value="NA-bd_OB-fold"/>
</dbReference>
<proteinExistence type="inferred from homology"/>
<dbReference type="PRINTS" id="PR01042">
    <property type="entry name" value="TRNASYNTHASP"/>
</dbReference>
<dbReference type="PANTHER" id="PTHR22594:SF5">
    <property type="entry name" value="ASPARTATE--TRNA LIGASE, MITOCHONDRIAL"/>
    <property type="match status" value="1"/>
</dbReference>
<evidence type="ECO:0000256" key="3">
    <source>
        <dbReference type="ARBA" id="ARBA00022741"/>
    </source>
</evidence>